<protein>
    <submittedName>
        <fullName evidence="2">Uncharacterized protein</fullName>
    </submittedName>
</protein>
<evidence type="ECO:0000313" key="3">
    <source>
        <dbReference type="Proteomes" id="UP001066276"/>
    </source>
</evidence>
<comment type="caution">
    <text evidence="2">The sequence shown here is derived from an EMBL/GenBank/DDBJ whole genome shotgun (WGS) entry which is preliminary data.</text>
</comment>
<dbReference type="EMBL" id="JANPWB010000010">
    <property type="protein sequence ID" value="KAJ1142056.1"/>
    <property type="molecule type" value="Genomic_DNA"/>
</dbReference>
<proteinExistence type="predicted"/>
<accession>A0AAV7QND9</accession>
<evidence type="ECO:0000256" key="1">
    <source>
        <dbReference type="SAM" id="MobiDB-lite"/>
    </source>
</evidence>
<name>A0AAV7QND9_PLEWA</name>
<feature type="region of interest" description="Disordered" evidence="1">
    <location>
        <begin position="109"/>
        <end position="135"/>
    </location>
</feature>
<dbReference type="Proteomes" id="UP001066276">
    <property type="component" value="Chromosome 6"/>
</dbReference>
<reference evidence="2" key="1">
    <citation type="journal article" date="2022" name="bioRxiv">
        <title>Sequencing and chromosome-scale assembly of the giantPleurodeles waltlgenome.</title>
        <authorList>
            <person name="Brown T."/>
            <person name="Elewa A."/>
            <person name="Iarovenko S."/>
            <person name="Subramanian E."/>
            <person name="Araus A.J."/>
            <person name="Petzold A."/>
            <person name="Susuki M."/>
            <person name="Suzuki K.-i.T."/>
            <person name="Hayashi T."/>
            <person name="Toyoda A."/>
            <person name="Oliveira C."/>
            <person name="Osipova E."/>
            <person name="Leigh N.D."/>
            <person name="Simon A."/>
            <person name="Yun M.H."/>
        </authorList>
    </citation>
    <scope>NUCLEOTIDE SEQUENCE</scope>
    <source>
        <strain evidence="2">20211129_DDA</strain>
        <tissue evidence="2">Liver</tissue>
    </source>
</reference>
<sequence>MRCNQRVYIGSSGAHPARGYNYKEKVARARTCTRPEVALGSKARQHHGSVTITMLLASRPCRDEGSGRHTRAVAPVRGAASGLESETDSRICFKFGGRDLAARGCTEMMSAHPDTSTHPSPQGVSGITRGNPLHH</sequence>
<dbReference type="AlphaFoldDB" id="A0AAV7QND9"/>
<gene>
    <name evidence="2" type="ORF">NDU88_008384</name>
</gene>
<organism evidence="2 3">
    <name type="scientific">Pleurodeles waltl</name>
    <name type="common">Iberian ribbed newt</name>
    <dbReference type="NCBI Taxonomy" id="8319"/>
    <lineage>
        <taxon>Eukaryota</taxon>
        <taxon>Metazoa</taxon>
        <taxon>Chordata</taxon>
        <taxon>Craniata</taxon>
        <taxon>Vertebrata</taxon>
        <taxon>Euteleostomi</taxon>
        <taxon>Amphibia</taxon>
        <taxon>Batrachia</taxon>
        <taxon>Caudata</taxon>
        <taxon>Salamandroidea</taxon>
        <taxon>Salamandridae</taxon>
        <taxon>Pleurodelinae</taxon>
        <taxon>Pleurodeles</taxon>
    </lineage>
</organism>
<evidence type="ECO:0000313" key="2">
    <source>
        <dbReference type="EMBL" id="KAJ1142056.1"/>
    </source>
</evidence>
<feature type="compositionally biased region" description="Polar residues" evidence="1">
    <location>
        <begin position="113"/>
        <end position="125"/>
    </location>
</feature>
<keyword evidence="3" id="KW-1185">Reference proteome</keyword>